<keyword evidence="10" id="KW-1185">Reference proteome</keyword>
<comment type="similarity">
    <text evidence="1">Belongs to the synaptobrevin family.</text>
</comment>
<dbReference type="GO" id="GO:0005484">
    <property type="term" value="F:SNAP receptor activity"/>
    <property type="evidence" value="ECO:0007669"/>
    <property type="project" value="TreeGrafter"/>
</dbReference>
<dbReference type="EMBL" id="SJOL01009319">
    <property type="protein sequence ID" value="TGZ58246.1"/>
    <property type="molecule type" value="Genomic_DNA"/>
</dbReference>
<dbReference type="SUPFAM" id="SSF64356">
    <property type="entry name" value="SNARE-like"/>
    <property type="match status" value="1"/>
</dbReference>
<dbReference type="Pfam" id="PF13774">
    <property type="entry name" value="Longin"/>
    <property type="match status" value="1"/>
</dbReference>
<evidence type="ECO:0000313" key="10">
    <source>
        <dbReference type="Proteomes" id="UP000308267"/>
    </source>
</evidence>
<keyword evidence="2" id="KW-0488">Methylation</keyword>
<sequence>MKLFSLQILFKTGDQCKLLQASHELSTFRYFHRSSVKEFMVFTGKLVGEKTERCQRGLVKEQEYICHVFVRHDNLCGVLIADQEYPQRVAQTLLTKYLQRIGCQDFHTLACFYSAQTTWVATRKAACQYRLVSALTISTFEAQHVYHMDAGLAALKCDVWFSATNQTFVHLIMWWG</sequence>
<dbReference type="CDD" id="cd14824">
    <property type="entry name" value="Longin"/>
    <property type="match status" value="1"/>
</dbReference>
<comment type="caution">
    <text evidence="9">The sequence shown here is derived from an EMBL/GenBank/DDBJ whole genome shotgun (WGS) entry which is preliminary data.</text>
</comment>
<dbReference type="GO" id="GO:0006888">
    <property type="term" value="P:endoplasmic reticulum to Golgi vesicle-mediated transport"/>
    <property type="evidence" value="ECO:0007669"/>
    <property type="project" value="TreeGrafter"/>
</dbReference>
<keyword evidence="5" id="KW-0449">Lipoprotein</keyword>
<dbReference type="PANTHER" id="PTHR45806:SF1">
    <property type="entry name" value="SYNAPTOBREVIN HOMOLOG YKT6"/>
    <property type="match status" value="1"/>
</dbReference>
<keyword evidence="4" id="KW-0564">Palmitate</keyword>
<organism evidence="9 10">
    <name type="scientific">Opisthorchis felineus</name>
    <dbReference type="NCBI Taxonomy" id="147828"/>
    <lineage>
        <taxon>Eukaryota</taxon>
        <taxon>Metazoa</taxon>
        <taxon>Spiralia</taxon>
        <taxon>Lophotrochozoa</taxon>
        <taxon>Platyhelminthes</taxon>
        <taxon>Trematoda</taxon>
        <taxon>Digenea</taxon>
        <taxon>Opisthorchiida</taxon>
        <taxon>Opisthorchiata</taxon>
        <taxon>Opisthorchiidae</taxon>
        <taxon>Opisthorchis</taxon>
    </lineage>
</organism>
<dbReference type="SMART" id="SM01270">
    <property type="entry name" value="Longin"/>
    <property type="match status" value="1"/>
</dbReference>
<gene>
    <name evidence="9" type="ORF">CRM22_009724</name>
</gene>
<protein>
    <recommendedName>
        <fullName evidence="8">Longin domain-containing protein</fullName>
    </recommendedName>
</protein>
<comment type="subcellular location">
    <subcellularLocation>
        <location evidence="7">Endomembrane system</location>
        <topology evidence="7">Lipid-anchor</topology>
        <orientation evidence="7">Cytoplasmic side</orientation>
    </subcellularLocation>
</comment>
<dbReference type="AlphaFoldDB" id="A0A4S2L7K2"/>
<dbReference type="PANTHER" id="PTHR45806">
    <property type="entry name" value="SYNAPTOBREVIN HOMOLOG YKT6"/>
    <property type="match status" value="1"/>
</dbReference>
<dbReference type="OrthoDB" id="27923at2759"/>
<evidence type="ECO:0000256" key="4">
    <source>
        <dbReference type="ARBA" id="ARBA00023139"/>
    </source>
</evidence>
<accession>A0A4S2L7K2</accession>
<keyword evidence="3" id="KW-0472">Membrane</keyword>
<dbReference type="InterPro" id="IPR010908">
    <property type="entry name" value="Longin_dom"/>
</dbReference>
<evidence type="ECO:0000256" key="7">
    <source>
        <dbReference type="ARBA" id="ARBA00046278"/>
    </source>
</evidence>
<dbReference type="Gene3D" id="3.30.450.50">
    <property type="entry name" value="Longin domain"/>
    <property type="match status" value="1"/>
</dbReference>
<evidence type="ECO:0000256" key="6">
    <source>
        <dbReference type="ARBA" id="ARBA00023289"/>
    </source>
</evidence>
<dbReference type="PROSITE" id="PS50859">
    <property type="entry name" value="LONGIN"/>
    <property type="match status" value="1"/>
</dbReference>
<evidence type="ECO:0000256" key="2">
    <source>
        <dbReference type="ARBA" id="ARBA00022481"/>
    </source>
</evidence>
<evidence type="ECO:0000256" key="5">
    <source>
        <dbReference type="ARBA" id="ARBA00023288"/>
    </source>
</evidence>
<evidence type="ECO:0000259" key="8">
    <source>
        <dbReference type="PROSITE" id="PS50859"/>
    </source>
</evidence>
<reference evidence="9 10" key="1">
    <citation type="journal article" date="2019" name="BMC Genomics">
        <title>New insights from Opisthorchis felineus genome: update on genomics of the epidemiologically important liver flukes.</title>
        <authorList>
            <person name="Ershov N.I."/>
            <person name="Mordvinov V.A."/>
            <person name="Prokhortchouk E.B."/>
            <person name="Pakharukova M.Y."/>
            <person name="Gunbin K.V."/>
            <person name="Ustyantsev K."/>
            <person name="Genaev M.A."/>
            <person name="Blinov A.G."/>
            <person name="Mazur A."/>
            <person name="Boulygina E."/>
            <person name="Tsygankova S."/>
            <person name="Khrameeva E."/>
            <person name="Chekanov N."/>
            <person name="Fan G."/>
            <person name="Xiao A."/>
            <person name="Zhang H."/>
            <person name="Xu X."/>
            <person name="Yang H."/>
            <person name="Solovyev V."/>
            <person name="Lee S.M."/>
            <person name="Liu X."/>
            <person name="Afonnikov D.A."/>
            <person name="Skryabin K.G."/>
        </authorList>
    </citation>
    <scope>NUCLEOTIDE SEQUENCE [LARGE SCALE GENOMIC DNA]</scope>
    <source>
        <strain evidence="9">AK-0245</strain>
        <tissue evidence="9">Whole organism</tissue>
    </source>
</reference>
<evidence type="ECO:0000256" key="1">
    <source>
        <dbReference type="ARBA" id="ARBA00008025"/>
    </source>
</evidence>
<dbReference type="EMBL" id="SJOL01009319">
    <property type="protein sequence ID" value="TGZ58245.1"/>
    <property type="molecule type" value="Genomic_DNA"/>
</dbReference>
<name>A0A4S2L7K2_OPIFE</name>
<evidence type="ECO:0000313" key="9">
    <source>
        <dbReference type="EMBL" id="TGZ58246.1"/>
    </source>
</evidence>
<dbReference type="GO" id="GO:0005794">
    <property type="term" value="C:Golgi apparatus"/>
    <property type="evidence" value="ECO:0007669"/>
    <property type="project" value="TreeGrafter"/>
</dbReference>
<proteinExistence type="inferred from homology"/>
<evidence type="ECO:0000256" key="3">
    <source>
        <dbReference type="ARBA" id="ARBA00023136"/>
    </source>
</evidence>
<keyword evidence="6" id="KW-0636">Prenylation</keyword>
<dbReference type="InterPro" id="IPR011012">
    <property type="entry name" value="Longin-like_dom_sf"/>
</dbReference>
<dbReference type="Proteomes" id="UP000308267">
    <property type="component" value="Unassembled WGS sequence"/>
</dbReference>
<feature type="domain" description="Longin" evidence="8">
    <location>
        <begin position="8"/>
        <end position="100"/>
    </location>
</feature>